<keyword evidence="7" id="KW-0325">Glycoprotein</keyword>
<keyword evidence="10" id="KW-1185">Reference proteome</keyword>
<keyword evidence="4" id="KW-0255">Endonuclease</keyword>
<proteinExistence type="inferred from homology"/>
<evidence type="ECO:0000256" key="5">
    <source>
        <dbReference type="ARBA" id="ARBA00022801"/>
    </source>
</evidence>
<evidence type="ECO:0000256" key="2">
    <source>
        <dbReference type="ARBA" id="ARBA00022722"/>
    </source>
</evidence>
<evidence type="ECO:0000256" key="4">
    <source>
        <dbReference type="ARBA" id="ARBA00022759"/>
    </source>
</evidence>
<dbReference type="PANTHER" id="PTHR33146:SF26">
    <property type="entry name" value="ENDONUCLEASE 4"/>
    <property type="match status" value="1"/>
</dbReference>
<evidence type="ECO:0000256" key="1">
    <source>
        <dbReference type="ARBA" id="ARBA00009547"/>
    </source>
</evidence>
<dbReference type="SUPFAM" id="SSF48537">
    <property type="entry name" value="Phospholipase C/P1 nuclease"/>
    <property type="match status" value="1"/>
</dbReference>
<dbReference type="GO" id="GO:0004519">
    <property type="term" value="F:endonuclease activity"/>
    <property type="evidence" value="ECO:0007669"/>
    <property type="project" value="UniProtKB-KW"/>
</dbReference>
<dbReference type="PANTHER" id="PTHR33146">
    <property type="entry name" value="ENDONUCLEASE 4"/>
    <property type="match status" value="1"/>
</dbReference>
<feature type="chain" id="PRO_5010997874" evidence="8">
    <location>
        <begin position="19"/>
        <end position="412"/>
    </location>
</feature>
<name>A0A1Y2CTY5_9FUNG</name>
<dbReference type="InterPro" id="IPR008947">
    <property type="entry name" value="PLipase_C/P1_nuclease_dom_sf"/>
</dbReference>
<reference evidence="9 10" key="1">
    <citation type="submission" date="2016-07" db="EMBL/GenBank/DDBJ databases">
        <title>Pervasive Adenine N6-methylation of Active Genes in Fungi.</title>
        <authorList>
            <consortium name="DOE Joint Genome Institute"/>
            <person name="Mondo S.J."/>
            <person name="Dannebaum R.O."/>
            <person name="Kuo R.C."/>
            <person name="Labutti K."/>
            <person name="Haridas S."/>
            <person name="Kuo A."/>
            <person name="Salamov A."/>
            <person name="Ahrendt S.R."/>
            <person name="Lipzen A."/>
            <person name="Sullivan W."/>
            <person name="Andreopoulos W.B."/>
            <person name="Clum A."/>
            <person name="Lindquist E."/>
            <person name="Daum C."/>
            <person name="Ramamoorthy G.K."/>
            <person name="Gryganskyi A."/>
            <person name="Culley D."/>
            <person name="Magnuson J.K."/>
            <person name="James T.Y."/>
            <person name="O'Malley M.A."/>
            <person name="Stajich J.E."/>
            <person name="Spatafora J.W."/>
            <person name="Visel A."/>
            <person name="Grigoriev I.V."/>
        </authorList>
    </citation>
    <scope>NUCLEOTIDE SEQUENCE [LARGE SCALE GENOMIC DNA]</scope>
    <source>
        <strain evidence="9 10">JEL800</strain>
    </source>
</reference>
<evidence type="ECO:0000256" key="3">
    <source>
        <dbReference type="ARBA" id="ARBA00022723"/>
    </source>
</evidence>
<dbReference type="STRING" id="329046.A0A1Y2CTY5"/>
<keyword evidence="3" id="KW-0479">Metal-binding</keyword>
<comment type="caution">
    <text evidence="9">The sequence shown here is derived from an EMBL/GenBank/DDBJ whole genome shotgun (WGS) entry which is preliminary data.</text>
</comment>
<dbReference type="CDD" id="cd11010">
    <property type="entry name" value="S1-P1_nuclease"/>
    <property type="match status" value="1"/>
</dbReference>
<evidence type="ECO:0000256" key="6">
    <source>
        <dbReference type="ARBA" id="ARBA00023157"/>
    </source>
</evidence>
<dbReference type="GO" id="GO:0016788">
    <property type="term" value="F:hydrolase activity, acting on ester bonds"/>
    <property type="evidence" value="ECO:0007669"/>
    <property type="project" value="InterPro"/>
</dbReference>
<dbReference type="Proteomes" id="UP000193642">
    <property type="component" value="Unassembled WGS sequence"/>
</dbReference>
<keyword evidence="8" id="KW-0732">Signal</keyword>
<keyword evidence="6" id="KW-1015">Disulfide bond</keyword>
<comment type="similarity">
    <text evidence="1">Belongs to the nuclease type I family.</text>
</comment>
<keyword evidence="5" id="KW-0378">Hydrolase</keyword>
<dbReference type="Pfam" id="PF02265">
    <property type="entry name" value="S1-P1_nuclease"/>
    <property type="match status" value="1"/>
</dbReference>
<protein>
    <submittedName>
        <fullName evidence="9">Phospholipase C/P1 nuclease</fullName>
    </submittedName>
</protein>
<evidence type="ECO:0000256" key="7">
    <source>
        <dbReference type="ARBA" id="ARBA00023180"/>
    </source>
</evidence>
<dbReference type="AlphaFoldDB" id="A0A1Y2CTY5"/>
<organism evidence="9 10">
    <name type="scientific">Rhizoclosmatium globosum</name>
    <dbReference type="NCBI Taxonomy" id="329046"/>
    <lineage>
        <taxon>Eukaryota</taxon>
        <taxon>Fungi</taxon>
        <taxon>Fungi incertae sedis</taxon>
        <taxon>Chytridiomycota</taxon>
        <taxon>Chytridiomycota incertae sedis</taxon>
        <taxon>Chytridiomycetes</taxon>
        <taxon>Chytridiales</taxon>
        <taxon>Chytriomycetaceae</taxon>
        <taxon>Rhizoclosmatium</taxon>
    </lineage>
</organism>
<keyword evidence="2" id="KW-0540">Nuclease</keyword>
<gene>
    <name evidence="9" type="ORF">BCR33DRAFT_781210</name>
</gene>
<dbReference type="Gene3D" id="1.10.575.10">
    <property type="entry name" value="P1 Nuclease"/>
    <property type="match status" value="1"/>
</dbReference>
<evidence type="ECO:0000256" key="8">
    <source>
        <dbReference type="SAM" id="SignalP"/>
    </source>
</evidence>
<dbReference type="GO" id="GO:0006308">
    <property type="term" value="P:DNA catabolic process"/>
    <property type="evidence" value="ECO:0007669"/>
    <property type="project" value="InterPro"/>
</dbReference>
<feature type="signal peptide" evidence="8">
    <location>
        <begin position="1"/>
        <end position="18"/>
    </location>
</feature>
<accession>A0A1Y2CTY5</accession>
<dbReference type="GO" id="GO:0003676">
    <property type="term" value="F:nucleic acid binding"/>
    <property type="evidence" value="ECO:0007669"/>
    <property type="project" value="InterPro"/>
</dbReference>
<dbReference type="InterPro" id="IPR003154">
    <property type="entry name" value="S1/P1nuclease"/>
</dbReference>
<evidence type="ECO:0000313" key="9">
    <source>
        <dbReference type="EMBL" id="ORY50499.1"/>
    </source>
</evidence>
<dbReference type="GO" id="GO:0046872">
    <property type="term" value="F:metal ion binding"/>
    <property type="evidence" value="ECO:0007669"/>
    <property type="project" value="UniProtKB-KW"/>
</dbReference>
<evidence type="ECO:0000313" key="10">
    <source>
        <dbReference type="Proteomes" id="UP000193642"/>
    </source>
</evidence>
<sequence>MLVQTVISLVSFAATVHAWGDTLAHPVTGTLAQKYLSANGQKLVASLVDSTFSQSLAGQTANWADTWRTAHRETAPWHFVDMMKAPPASCGYVSTDCVGRNCIIAAITDQTNVLLNNQCAPSTASTQAIQFLAHFLGDISQPLHNCNRDVGGNSDKIVFNGAQTNFHSIHDSEIPQAYAVEKGFSTTDAVSVANYLDGIYGKNKNAYTTSTFIDLKTAMANDANSLDCNKNAFWSLYDKDPSADFGGAYYTATKDLLMEQVAKAGYRMAAWMNAIADQCYGVGPVPTTKAQVKTTATTVVKTKTMAIVTTTTTTTTTATSVPTSTLVNVPFGTCLHSPCTAGVGSTSKLTPHDSRYPTCDPLDCLSKIAAVVPHCTTVGWSNKVSVTGGPYGCVDAVYFVCGNTSCGIPTSA</sequence>
<dbReference type="EMBL" id="MCGO01000007">
    <property type="protein sequence ID" value="ORY50499.1"/>
    <property type="molecule type" value="Genomic_DNA"/>
</dbReference>
<dbReference type="OrthoDB" id="441446at2759"/>